<feature type="compositionally biased region" description="Acidic residues" evidence="1">
    <location>
        <begin position="288"/>
        <end position="307"/>
    </location>
</feature>
<accession>A0AAV9JQV2</accession>
<feature type="compositionally biased region" description="Polar residues" evidence="1">
    <location>
        <begin position="205"/>
        <end position="215"/>
    </location>
</feature>
<evidence type="ECO:0000313" key="4">
    <source>
        <dbReference type="Proteomes" id="UP001324427"/>
    </source>
</evidence>
<proteinExistence type="predicted"/>
<dbReference type="Proteomes" id="UP001324427">
    <property type="component" value="Unassembled WGS sequence"/>
</dbReference>
<feature type="domain" description="Stc1" evidence="2">
    <location>
        <begin position="28"/>
        <end position="114"/>
    </location>
</feature>
<comment type="caution">
    <text evidence="3">The sequence shown here is derived from an EMBL/GenBank/DDBJ whole genome shotgun (WGS) entry which is preliminary data.</text>
</comment>
<evidence type="ECO:0000256" key="1">
    <source>
        <dbReference type="SAM" id="MobiDB-lite"/>
    </source>
</evidence>
<feature type="compositionally biased region" description="Low complexity" evidence="1">
    <location>
        <begin position="166"/>
        <end position="200"/>
    </location>
</feature>
<sequence length="307" mass="32262">MAPNKVGYSQGGYSSTAADRIATPDKIKCVRCDKIKNSNAFAETRLKELKIRIANSKDGRFNAAVSKVIACNMCTGGQVVELHCSGCNKDKGLDKFSKVQRRTPDRAKCWTCMEKQLNTEPGQGSSDDDDSKGSGGDNDSGSDYDPDDDDDGATLAGTMAGTSLHGSSHFHSFANSSNGGVKLNASGSNGGASTSAASSGHPNVASPSRATSSTAGVPLRAGSSLKRPPTPPHLRKKPAGSTTSGTSKFAKIRSVPQKTVFDKAEREEEGQQEAQKKKEQGGGRKADPEEDGDLDDIVVEESEEESE</sequence>
<dbReference type="EMBL" id="JAVFHQ010000009">
    <property type="protein sequence ID" value="KAK4547826.1"/>
    <property type="molecule type" value="Genomic_DNA"/>
</dbReference>
<feature type="region of interest" description="Disordered" evidence="1">
    <location>
        <begin position="117"/>
        <end position="307"/>
    </location>
</feature>
<organism evidence="3 4">
    <name type="scientific">Oleoguttula mirabilis</name>
    <dbReference type="NCBI Taxonomy" id="1507867"/>
    <lineage>
        <taxon>Eukaryota</taxon>
        <taxon>Fungi</taxon>
        <taxon>Dikarya</taxon>
        <taxon>Ascomycota</taxon>
        <taxon>Pezizomycotina</taxon>
        <taxon>Dothideomycetes</taxon>
        <taxon>Dothideomycetidae</taxon>
        <taxon>Mycosphaerellales</taxon>
        <taxon>Teratosphaeriaceae</taxon>
        <taxon>Oleoguttula</taxon>
    </lineage>
</organism>
<feature type="compositionally biased region" description="Basic and acidic residues" evidence="1">
    <location>
        <begin position="274"/>
        <end position="287"/>
    </location>
</feature>
<protein>
    <recommendedName>
        <fullName evidence="2">Stc1 domain-containing protein</fullName>
    </recommendedName>
</protein>
<reference evidence="3 4" key="1">
    <citation type="submission" date="2021-11" db="EMBL/GenBank/DDBJ databases">
        <title>Black yeast isolated from Biological Soil Crust.</title>
        <authorList>
            <person name="Kurbessoian T."/>
        </authorList>
    </citation>
    <scope>NUCLEOTIDE SEQUENCE [LARGE SCALE GENOMIC DNA]</scope>
    <source>
        <strain evidence="3 4">CCFEE 5522</strain>
    </source>
</reference>
<dbReference type="InterPro" id="IPR024630">
    <property type="entry name" value="Stc1"/>
</dbReference>
<feature type="compositionally biased region" description="Acidic residues" evidence="1">
    <location>
        <begin position="140"/>
        <end position="152"/>
    </location>
</feature>
<keyword evidence="4" id="KW-1185">Reference proteome</keyword>
<dbReference type="Pfam" id="PF12898">
    <property type="entry name" value="Stc1"/>
    <property type="match status" value="1"/>
</dbReference>
<gene>
    <name evidence="3" type="ORF">LTR36_010545</name>
</gene>
<name>A0AAV9JQV2_9PEZI</name>
<dbReference type="AlphaFoldDB" id="A0AAV9JQV2"/>
<evidence type="ECO:0000313" key="3">
    <source>
        <dbReference type="EMBL" id="KAK4547826.1"/>
    </source>
</evidence>
<evidence type="ECO:0000259" key="2">
    <source>
        <dbReference type="Pfam" id="PF12898"/>
    </source>
</evidence>